<dbReference type="UniPathway" id="UPA00988"/>
<dbReference type="GO" id="GO:0000049">
    <property type="term" value="F:tRNA binding"/>
    <property type="evidence" value="ECO:0007669"/>
    <property type="project" value="TreeGrafter"/>
</dbReference>
<sequence length="1503" mass="167828">MKNLVLLSETRHSVPNIEHEHEHDYIQCIVSNPNVDHDDPDDFYYDGAGGDGNGNGGNSAAKTPFHYILSPSGRLSGLSSKDVVIWTIDLQQLADEDNEDQQEHDESPSSSKNWFHLSYEENSDCLIALSHGGTIVSIPANYSESSDADADTDTNAPELIGCFDHGITSAEWSADAELLALVTFQEIDDETVDNGIDGDSSPGVLLPVLMTMNTQFEILSETTLPAHKMDESISICWNQKTDSALIAICSHDDEDNTRKIRIFQGTTLEHVALSRTEDGSGKMIPNILGGYDVSWAGANTSNLLACVTRKGRKNRHVIFLEQNGLQHGGFKLEQRLEGEEVVGMTWNASSDILALTLIGKNKDLDPDHGHGSNGEYGKVQFYHRNNYHWYCKYELSYGVGTTVSQVQFDSIQGYHVSITLKNCASCMKEWREYRFIWDTSTASSAGTAAVIDGHHVNLTMFQKAMIPPPMYASRISFGAGTKVVGLCHIPAYLIDNSIDLIVHLNSGELVFCDTSLDNSVVASVNLNHVLSDELDHLDASCLRQVHVVDLKREGEIDGDQCTLLKIVAAACSKASTSFNGPSIADELVYFTICIRDTSTSTSVEVLGTGNIVLEGKVLRLTTWSNSNDESVNDCFIDTLSHANGGALIELVDGTLLQFRSIWAGMNGLEDEGKIFPCDTLLLEPCPWIAGLCCEDGKHLIVGLSSRFRLYYGERQLSDAASSFMMTPTHEFLAYVTLGSISQIRFLPLKTLLDLDLLCGSEDNLHLLTEGYEPRNVERGSTLVSISPIMPKVVLQLPRGNLEGIHPRALVLPHIMALIDRRKFDIALDMMRRQKVDMNLIVDMSPTECLDGGGLRTMVEQVENMNHLNLFIASLTNYNITEWKYPIPSWLLRAQHEVERDMANEEEISYSKQKTFDFSTKVNKVCSKLRLEMIASDGKIPHKKGKFLLPILSTFAKENPPQLESALDLIRKDAIESATELQLSKKRSILLGDQAQGSIKYLAFLAEYVLLFNTALGMYDFELAKAVARNSQMDPKEYLPMLKHLRNLPEFEAKFEVDVKLKRYESALTHLYKFGVSEFDGESKFKKFSEGHFRRCKHFIEEHKLHKLGLELFVHYPQWHNEIICSLGEQLFKENKAQLSLSIFLAARPKYLDGAKRSAKACGDYKTFFACLNGEMTKEEKYEVAINVAKDVSSGKGGLLGRREGLEAGARILLDYCGDVYGAIEMVISAEMWFEARRLALLHSAEDMQSFIVDEAVTYAKNCIQDFESRLDKFVEANRRYGKVVLIRKEARRSGVDATDDGQNDETGSLFSLASNASNTSIRSNMSGSSVGSLASVSSVISAGAASSFSLVNNQDVVKHKSKFNNIGRKKKKKKATRRERIGTKPGSEEELQNLVWTLQSNVIDSTYASIITETAQFLCQVDQLGVAIELYHAYCSFEESVITHRNDRIENETRNREEEEVKARKEGQFYEKVKLECEEQIDKLCCTHLPQLLHDIFVFTLER</sequence>
<evidence type="ECO:0008006" key="11">
    <source>
        <dbReference type="Google" id="ProtNLM"/>
    </source>
</evidence>
<evidence type="ECO:0000256" key="2">
    <source>
        <dbReference type="ARBA" id="ARBA00005043"/>
    </source>
</evidence>
<dbReference type="Pfam" id="PF23925">
    <property type="entry name" value="A-sol_ELP1"/>
    <property type="match status" value="1"/>
</dbReference>
<feature type="domain" description="ELP1 N-terminal second beta-propeller" evidence="8">
    <location>
        <begin position="450"/>
        <end position="783"/>
    </location>
</feature>
<dbReference type="Pfam" id="PF23797">
    <property type="entry name" value="Beta-prop_ELP1_2nd"/>
    <property type="match status" value="1"/>
</dbReference>
<dbReference type="PIRSF" id="PIRSF017233">
    <property type="entry name" value="IKAP"/>
    <property type="match status" value="1"/>
</dbReference>
<protein>
    <recommendedName>
        <fullName evidence="11">Elongator complex protein 1</fullName>
    </recommendedName>
</protein>
<dbReference type="Pfam" id="PF04762">
    <property type="entry name" value="Beta-prop_ELP1_1st"/>
    <property type="match status" value="1"/>
</dbReference>
<dbReference type="GO" id="GO:0033588">
    <property type="term" value="C:elongator holoenzyme complex"/>
    <property type="evidence" value="ECO:0007669"/>
    <property type="project" value="InterPro"/>
</dbReference>
<organism evidence="10">
    <name type="scientific">Chaetoceros debilis</name>
    <dbReference type="NCBI Taxonomy" id="122233"/>
    <lineage>
        <taxon>Eukaryota</taxon>
        <taxon>Sar</taxon>
        <taxon>Stramenopiles</taxon>
        <taxon>Ochrophyta</taxon>
        <taxon>Bacillariophyta</taxon>
        <taxon>Coscinodiscophyceae</taxon>
        <taxon>Chaetocerotophycidae</taxon>
        <taxon>Chaetocerotales</taxon>
        <taxon>Chaetocerotaceae</taxon>
        <taxon>Chaetoceros</taxon>
    </lineage>
</organism>
<feature type="region of interest" description="Disordered" evidence="6">
    <location>
        <begin position="1362"/>
        <end position="1386"/>
    </location>
</feature>
<keyword evidence="4" id="KW-0963">Cytoplasm</keyword>
<evidence type="ECO:0000256" key="3">
    <source>
        <dbReference type="ARBA" id="ARBA00006086"/>
    </source>
</evidence>
<dbReference type="EMBL" id="HBIO01023786">
    <property type="protein sequence ID" value="CAE0473427.1"/>
    <property type="molecule type" value="Transcribed_RNA"/>
</dbReference>
<dbReference type="InterPro" id="IPR056165">
    <property type="entry name" value="Beta-prop_ELP1_2nd"/>
</dbReference>
<evidence type="ECO:0000256" key="6">
    <source>
        <dbReference type="SAM" id="MobiDB-lite"/>
    </source>
</evidence>
<dbReference type="InterPro" id="IPR056167">
    <property type="entry name" value="A-sol_ELP1"/>
</dbReference>
<dbReference type="InterPro" id="IPR006849">
    <property type="entry name" value="Elp1"/>
</dbReference>
<evidence type="ECO:0000259" key="7">
    <source>
        <dbReference type="Pfam" id="PF04762"/>
    </source>
</evidence>
<dbReference type="GO" id="GO:0005829">
    <property type="term" value="C:cytosol"/>
    <property type="evidence" value="ECO:0007669"/>
    <property type="project" value="TreeGrafter"/>
</dbReference>
<feature type="compositionally biased region" description="Basic residues" evidence="6">
    <location>
        <begin position="1362"/>
        <end position="1377"/>
    </location>
</feature>
<evidence type="ECO:0000256" key="4">
    <source>
        <dbReference type="ARBA" id="ARBA00022490"/>
    </source>
</evidence>
<comment type="pathway">
    <text evidence="2">tRNA modification; 5-methoxycarbonylmethyl-2-thiouridine-tRNA biosynthesis.</text>
</comment>
<name>A0A7S3VDR8_9STRA</name>
<evidence type="ECO:0000256" key="5">
    <source>
        <dbReference type="ARBA" id="ARBA00022694"/>
    </source>
</evidence>
<evidence type="ECO:0000259" key="9">
    <source>
        <dbReference type="Pfam" id="PF23925"/>
    </source>
</evidence>
<evidence type="ECO:0000259" key="8">
    <source>
        <dbReference type="Pfam" id="PF23797"/>
    </source>
</evidence>
<feature type="domain" description="ELP1 first N-terminal beta-propeller" evidence="7">
    <location>
        <begin position="229"/>
        <end position="409"/>
    </location>
</feature>
<feature type="domain" description="ELP1 alpha-solenoid" evidence="9">
    <location>
        <begin position="807"/>
        <end position="1044"/>
    </location>
</feature>
<dbReference type="SUPFAM" id="SSF82171">
    <property type="entry name" value="DPP6 N-terminal domain-like"/>
    <property type="match status" value="1"/>
</dbReference>
<evidence type="ECO:0000313" key="10">
    <source>
        <dbReference type="EMBL" id="CAE0473427.1"/>
    </source>
</evidence>
<evidence type="ECO:0000256" key="1">
    <source>
        <dbReference type="ARBA" id="ARBA00004496"/>
    </source>
</evidence>
<dbReference type="PANTHER" id="PTHR12747">
    <property type="entry name" value="ELONGATOR COMPLEX PROTEIN 1"/>
    <property type="match status" value="1"/>
</dbReference>
<dbReference type="GO" id="GO:0002926">
    <property type="term" value="P:tRNA wobble base 5-methoxycarbonylmethyl-2-thiouridinylation"/>
    <property type="evidence" value="ECO:0007669"/>
    <property type="project" value="TreeGrafter"/>
</dbReference>
<gene>
    <name evidence="10" type="ORF">CDEB00056_LOCUS18280</name>
</gene>
<keyword evidence="5" id="KW-0819">tRNA processing</keyword>
<comment type="subcellular location">
    <subcellularLocation>
        <location evidence="1">Cytoplasm</location>
    </subcellularLocation>
</comment>
<reference evidence="10" key="1">
    <citation type="submission" date="2021-01" db="EMBL/GenBank/DDBJ databases">
        <authorList>
            <person name="Corre E."/>
            <person name="Pelletier E."/>
            <person name="Niang G."/>
            <person name="Scheremetjew M."/>
            <person name="Finn R."/>
            <person name="Kale V."/>
            <person name="Holt S."/>
            <person name="Cochrane G."/>
            <person name="Meng A."/>
            <person name="Brown T."/>
            <person name="Cohen L."/>
        </authorList>
    </citation>
    <scope>NUCLEOTIDE SEQUENCE</scope>
    <source>
        <strain evidence="10">MM31A-1</strain>
    </source>
</reference>
<comment type="similarity">
    <text evidence="3">Belongs to the ELP1/IKA1 family.</text>
</comment>
<proteinExistence type="inferred from homology"/>
<dbReference type="InterPro" id="IPR056164">
    <property type="entry name" value="Beta-prop_ELP1_1st"/>
</dbReference>
<accession>A0A7S3VDR8</accession>
<dbReference type="PANTHER" id="PTHR12747:SF0">
    <property type="entry name" value="ELONGATOR COMPLEX PROTEIN 1"/>
    <property type="match status" value="1"/>
</dbReference>